<dbReference type="InterPro" id="IPR010559">
    <property type="entry name" value="Sig_transdc_His_kin_internal"/>
</dbReference>
<name>A0A0V8JEG7_9BACL</name>
<gene>
    <name evidence="7" type="ORF">AS030_08245</name>
</gene>
<comment type="caution">
    <text evidence="7">The sequence shown here is derived from an EMBL/GenBank/DDBJ whole genome shotgun (WGS) entry which is preliminary data.</text>
</comment>
<dbReference type="InterPro" id="IPR036890">
    <property type="entry name" value="HATPase_C_sf"/>
</dbReference>
<dbReference type="GO" id="GO:0000155">
    <property type="term" value="F:phosphorelay sensor kinase activity"/>
    <property type="evidence" value="ECO:0007669"/>
    <property type="project" value="InterPro"/>
</dbReference>
<dbReference type="PANTHER" id="PTHR34220">
    <property type="entry name" value="SENSOR HISTIDINE KINASE YPDA"/>
    <property type="match status" value="1"/>
</dbReference>
<evidence type="ECO:0000259" key="6">
    <source>
        <dbReference type="PROSITE" id="PS50109"/>
    </source>
</evidence>
<dbReference type="GO" id="GO:0016020">
    <property type="term" value="C:membrane"/>
    <property type="evidence" value="ECO:0007669"/>
    <property type="project" value="InterPro"/>
</dbReference>
<accession>A0A0V8JEG7</accession>
<keyword evidence="2" id="KW-0547">Nucleotide-binding</keyword>
<dbReference type="InterPro" id="IPR005467">
    <property type="entry name" value="His_kinase_dom"/>
</dbReference>
<evidence type="ECO:0000256" key="3">
    <source>
        <dbReference type="ARBA" id="ARBA00022777"/>
    </source>
</evidence>
<evidence type="ECO:0000313" key="7">
    <source>
        <dbReference type="EMBL" id="KSU85474.1"/>
    </source>
</evidence>
<keyword evidence="5" id="KW-0902">Two-component regulatory system</keyword>
<keyword evidence="1" id="KW-0808">Transferase</keyword>
<dbReference type="Pfam" id="PF10114">
    <property type="entry name" value="PocR"/>
    <property type="match status" value="1"/>
</dbReference>
<dbReference type="PROSITE" id="PS50109">
    <property type="entry name" value="HIS_KIN"/>
    <property type="match status" value="1"/>
</dbReference>
<dbReference type="Pfam" id="PF02518">
    <property type="entry name" value="HATPase_c"/>
    <property type="match status" value="1"/>
</dbReference>
<dbReference type="PANTHER" id="PTHR34220:SF7">
    <property type="entry name" value="SENSOR HISTIDINE KINASE YPDA"/>
    <property type="match status" value="1"/>
</dbReference>
<evidence type="ECO:0000313" key="8">
    <source>
        <dbReference type="Proteomes" id="UP000054099"/>
    </source>
</evidence>
<dbReference type="Proteomes" id="UP000054099">
    <property type="component" value="Unassembled WGS sequence"/>
</dbReference>
<evidence type="ECO:0000256" key="1">
    <source>
        <dbReference type="ARBA" id="ARBA00022679"/>
    </source>
</evidence>
<protein>
    <recommendedName>
        <fullName evidence="6">Histidine kinase domain-containing protein</fullName>
    </recommendedName>
</protein>
<proteinExistence type="predicted"/>
<dbReference type="RefSeq" id="WP_061970392.1">
    <property type="nucleotide sequence ID" value="NZ_FMAV01000001.1"/>
</dbReference>
<sequence>MKKLLDLVDVSILQEIQNKFADATSVAVLICDDTGVPITEASNFTSFCRYVRSSPEGFRRCMLSDENVGRMAAQRQRPVLHRCHSGLVDFAAPIVLRGRYMGAILCGQVLMTETELNTISDMRMDKDQLDLNTEELGMHYNQLLFKKKSEIEAIAELLFVTANHIVKICDAYLTKKELSRKSDKLVKELQRRTQLERDLKETELKFLQSQINPHFLFNTLNTISRIAYMEQAEQTQEVTYLLAKILRYSLKNTEQYVPFQEEIEHVRNYLLIQQTRYRHKIDFQLEVDKSLLTMQVPIFTIQPIIENSIVHGFEPSGEPIHISLHAYQTDNKVIIEILDDGIGIGDQTRSLPSEKQRQTTGIGLANVDKRLKHGFGMQWGIADIRKREHGGTKVNIELPLSMLRFVEI</sequence>
<evidence type="ECO:0000256" key="4">
    <source>
        <dbReference type="ARBA" id="ARBA00022840"/>
    </source>
</evidence>
<dbReference type="InterPro" id="IPR003594">
    <property type="entry name" value="HATPase_dom"/>
</dbReference>
<keyword evidence="4" id="KW-0067">ATP-binding</keyword>
<dbReference type="EMBL" id="LNQN01000001">
    <property type="protein sequence ID" value="KSU85474.1"/>
    <property type="molecule type" value="Genomic_DNA"/>
</dbReference>
<dbReference type="Gene3D" id="3.30.565.10">
    <property type="entry name" value="Histidine kinase-like ATPase, C-terminal domain"/>
    <property type="match status" value="1"/>
</dbReference>
<dbReference type="InterPro" id="IPR018771">
    <property type="entry name" value="PocR_dom"/>
</dbReference>
<feature type="domain" description="Histidine kinase" evidence="6">
    <location>
        <begin position="233"/>
        <end position="402"/>
    </location>
</feature>
<dbReference type="AlphaFoldDB" id="A0A0V8JEG7"/>
<dbReference type="GO" id="GO:0005524">
    <property type="term" value="F:ATP binding"/>
    <property type="evidence" value="ECO:0007669"/>
    <property type="project" value="UniProtKB-KW"/>
</dbReference>
<evidence type="ECO:0000256" key="2">
    <source>
        <dbReference type="ARBA" id="ARBA00022741"/>
    </source>
</evidence>
<reference evidence="7 8" key="1">
    <citation type="journal article" date="2014" name="Antonie Van Leeuwenhoek">
        <title>Fictibacillus enclensis sp. nov., isolated from marine sediment.</title>
        <authorList>
            <person name="Dastager S.G."/>
            <person name="Mawlankar R."/>
            <person name="Srinivasan K."/>
            <person name="Tang S.K."/>
            <person name="Lee J.C."/>
            <person name="Ramana V.V."/>
            <person name="Shouche Y.S."/>
        </authorList>
    </citation>
    <scope>NUCLEOTIDE SEQUENCE [LARGE SCALE GENOMIC DNA]</scope>
    <source>
        <strain evidence="7 8">NIO-1003</strain>
    </source>
</reference>
<dbReference type="SUPFAM" id="SSF55874">
    <property type="entry name" value="ATPase domain of HSP90 chaperone/DNA topoisomerase II/histidine kinase"/>
    <property type="match status" value="1"/>
</dbReference>
<keyword evidence="8" id="KW-1185">Reference proteome</keyword>
<dbReference type="Pfam" id="PF06580">
    <property type="entry name" value="His_kinase"/>
    <property type="match status" value="1"/>
</dbReference>
<organism evidence="7 8">
    <name type="scientific">Fictibacillus enclensis</name>
    <dbReference type="NCBI Taxonomy" id="1017270"/>
    <lineage>
        <taxon>Bacteria</taxon>
        <taxon>Bacillati</taxon>
        <taxon>Bacillota</taxon>
        <taxon>Bacilli</taxon>
        <taxon>Bacillales</taxon>
        <taxon>Fictibacillaceae</taxon>
        <taxon>Fictibacillus</taxon>
    </lineage>
</organism>
<evidence type="ECO:0000256" key="5">
    <source>
        <dbReference type="ARBA" id="ARBA00023012"/>
    </source>
</evidence>
<dbReference type="InterPro" id="IPR050640">
    <property type="entry name" value="Bact_2-comp_sensor_kinase"/>
</dbReference>
<keyword evidence="3" id="KW-0418">Kinase</keyword>